<evidence type="ECO:0000256" key="2">
    <source>
        <dbReference type="ARBA" id="ARBA00022573"/>
    </source>
</evidence>
<dbReference type="PIRSF" id="PIRSF036428">
    <property type="entry name" value="CobL"/>
    <property type="match status" value="1"/>
</dbReference>
<keyword evidence="3 7" id="KW-0489">Methyltransferase</keyword>
<dbReference type="Gene3D" id="3.30.950.10">
    <property type="entry name" value="Methyltransferase, Cobalt-precorrin-4 Transmethylase, Domain 2"/>
    <property type="match status" value="1"/>
</dbReference>
<keyword evidence="5" id="KW-0949">S-adenosyl-L-methionine</keyword>
<comment type="pathway">
    <text evidence="1">Cofactor biosynthesis; adenosylcobalamin biosynthesis.</text>
</comment>
<dbReference type="Gene3D" id="3.40.1010.10">
    <property type="entry name" value="Cobalt-precorrin-4 Transmethylase, Domain 1"/>
    <property type="match status" value="1"/>
</dbReference>
<organism evidence="7 8">
    <name type="scientific">Paenibacillus konkukensis</name>
    <dbReference type="NCBI Taxonomy" id="2020716"/>
    <lineage>
        <taxon>Bacteria</taxon>
        <taxon>Bacillati</taxon>
        <taxon>Bacillota</taxon>
        <taxon>Bacilli</taxon>
        <taxon>Bacillales</taxon>
        <taxon>Paenibacillaceae</taxon>
        <taxon>Paenibacillus</taxon>
    </lineage>
</organism>
<keyword evidence="8" id="KW-1185">Reference proteome</keyword>
<dbReference type="Pfam" id="PF00590">
    <property type="entry name" value="TP_methylase"/>
    <property type="match status" value="1"/>
</dbReference>
<dbReference type="InterPro" id="IPR014776">
    <property type="entry name" value="4pyrrole_Mease_sub2"/>
</dbReference>
<gene>
    <name evidence="7" type="primary">cobL</name>
    <name evidence="7" type="ORF">SK3146_05075</name>
</gene>
<dbReference type="PANTHER" id="PTHR43182:SF1">
    <property type="entry name" value="COBALT-PRECORRIN-7 C(5)-METHYLTRANSFERASE"/>
    <property type="match status" value="1"/>
</dbReference>
<evidence type="ECO:0000256" key="4">
    <source>
        <dbReference type="ARBA" id="ARBA00022679"/>
    </source>
</evidence>
<feature type="domain" description="Tetrapyrrole methylase" evidence="6">
    <location>
        <begin position="5"/>
        <end position="180"/>
    </location>
</feature>
<keyword evidence="4 7" id="KW-0808">Transferase</keyword>
<dbReference type="NCBIfam" id="TIGR02467">
    <property type="entry name" value="CbiE"/>
    <property type="match status" value="1"/>
</dbReference>
<evidence type="ECO:0000313" key="7">
    <source>
        <dbReference type="EMBL" id="UQZ85786.1"/>
    </source>
</evidence>
<dbReference type="CDD" id="cd11644">
    <property type="entry name" value="Precorrin-6Y-MT"/>
    <property type="match status" value="1"/>
</dbReference>
<dbReference type="InterPro" id="IPR012818">
    <property type="entry name" value="CbiE"/>
</dbReference>
<dbReference type="Pfam" id="PF01135">
    <property type="entry name" value="PCMT"/>
    <property type="match status" value="1"/>
</dbReference>
<dbReference type="SUPFAM" id="SSF53790">
    <property type="entry name" value="Tetrapyrrole methylase"/>
    <property type="match status" value="1"/>
</dbReference>
<dbReference type="EMBL" id="CP027059">
    <property type="protein sequence ID" value="UQZ85786.1"/>
    <property type="molecule type" value="Genomic_DNA"/>
</dbReference>
<dbReference type="PANTHER" id="PTHR43182">
    <property type="entry name" value="COBALT-PRECORRIN-6B C(15)-METHYLTRANSFERASE (DECARBOXYLATING)"/>
    <property type="match status" value="1"/>
</dbReference>
<accession>A0ABY4RT83</accession>
<evidence type="ECO:0000256" key="5">
    <source>
        <dbReference type="ARBA" id="ARBA00022691"/>
    </source>
</evidence>
<dbReference type="NCBIfam" id="TIGR02469">
    <property type="entry name" value="CbiT"/>
    <property type="match status" value="1"/>
</dbReference>
<reference evidence="7" key="1">
    <citation type="submission" date="2018-02" db="EMBL/GenBank/DDBJ databases">
        <authorList>
            <person name="Kim S.-K."/>
            <person name="Jung H.-I."/>
            <person name="Lee S.-W."/>
        </authorList>
    </citation>
    <scope>NUCLEOTIDE SEQUENCE</scope>
    <source>
        <strain evidence="7">SK3146</strain>
    </source>
</reference>
<sequence length="417" mass="45297">MKPKVIGIGDNGQEGLLPQYAKWVYESDVLVGGERQLQFFPDYMGRTIVIKGGLSELAAKLKAEAEQGRSVVVLASGDPLFYGIGGYLSSKLDVEVYPSPSSVQVAFARMGQSWQDAYITSVHGRSIKGLAQRIDGKPKVALLTDETNHPGAIARYLLSFGMTEYRAFVAENLDGEGERTGWYDLTELAEQQFSPLNVLILSAAGGKGPGTRDALGIEDDRFIQRKPDKGLITKKEIRVLSLAQLQLQEDSVVWDIGTCTGSVAIEAAKIARYGQVYAIEKNEADLQNCIDNMHRFRTDITAVQGRAPQGLEAFPDPDAVFIGGSGGEMKELLHACCTRLKPGGRIVLNAATIENLYEANKAFAEEGFATSITLAQIARSKPILDLTRFEGLNPIYIITAKHKEPGGAEEREANAGE</sequence>
<dbReference type="InterPro" id="IPR000878">
    <property type="entry name" value="4pyrrol_Mease"/>
</dbReference>
<dbReference type="Proteomes" id="UP001057134">
    <property type="component" value="Chromosome"/>
</dbReference>
<dbReference type="RefSeq" id="WP_249866435.1">
    <property type="nucleotide sequence ID" value="NZ_CP027059.1"/>
</dbReference>
<dbReference type="InterPro" id="IPR014008">
    <property type="entry name" value="Cbl_synth_MTase_CbiT"/>
</dbReference>
<dbReference type="InterPro" id="IPR035996">
    <property type="entry name" value="4pyrrol_Methylase_sf"/>
</dbReference>
<protein>
    <submittedName>
        <fullName evidence="7">Precorrin-6Y C(5,15)-methyltransferase [decarboxylating]</fullName>
        <ecNumber evidence="7">2.1.1.132</ecNumber>
    </submittedName>
</protein>
<proteinExistence type="predicted"/>
<name>A0ABY4RT83_9BACL</name>
<keyword evidence="2" id="KW-0169">Cobalamin biosynthesis</keyword>
<evidence type="ECO:0000259" key="6">
    <source>
        <dbReference type="Pfam" id="PF00590"/>
    </source>
</evidence>
<dbReference type="Gene3D" id="3.40.50.150">
    <property type="entry name" value="Vaccinia Virus protein VP39"/>
    <property type="match status" value="1"/>
</dbReference>
<dbReference type="InterPro" id="IPR029063">
    <property type="entry name" value="SAM-dependent_MTases_sf"/>
</dbReference>
<dbReference type="SUPFAM" id="SSF53335">
    <property type="entry name" value="S-adenosyl-L-methionine-dependent methyltransferases"/>
    <property type="match status" value="1"/>
</dbReference>
<evidence type="ECO:0000256" key="1">
    <source>
        <dbReference type="ARBA" id="ARBA00004953"/>
    </source>
</evidence>
<evidence type="ECO:0000313" key="8">
    <source>
        <dbReference type="Proteomes" id="UP001057134"/>
    </source>
</evidence>
<dbReference type="CDD" id="cd02440">
    <property type="entry name" value="AdoMet_MTases"/>
    <property type="match status" value="1"/>
</dbReference>
<dbReference type="GO" id="GO:0032259">
    <property type="term" value="P:methylation"/>
    <property type="evidence" value="ECO:0007669"/>
    <property type="project" value="UniProtKB-KW"/>
</dbReference>
<reference evidence="7" key="2">
    <citation type="journal article" date="2021" name="J Anim Sci Technol">
        <title>Complete genome sequence of Paenibacillus konkukensis sp. nov. SK3146 as a potential probiotic strain.</title>
        <authorList>
            <person name="Jung H.I."/>
            <person name="Park S."/>
            <person name="Niu K.M."/>
            <person name="Lee S.W."/>
            <person name="Kothari D."/>
            <person name="Yi K.J."/>
            <person name="Kim S.K."/>
        </authorList>
    </citation>
    <scope>NUCLEOTIDE SEQUENCE</scope>
    <source>
        <strain evidence="7">SK3146</strain>
    </source>
</reference>
<dbReference type="InterPro" id="IPR014777">
    <property type="entry name" value="4pyrrole_Mease_sub1"/>
</dbReference>
<dbReference type="InterPro" id="IPR050714">
    <property type="entry name" value="Cobalamin_biosynth_MTase"/>
</dbReference>
<dbReference type="InterPro" id="IPR006365">
    <property type="entry name" value="Cbl_synth_CobL"/>
</dbReference>
<dbReference type="EC" id="2.1.1.132" evidence="7"/>
<evidence type="ECO:0000256" key="3">
    <source>
        <dbReference type="ARBA" id="ARBA00022603"/>
    </source>
</evidence>
<dbReference type="GO" id="GO:0046025">
    <property type="term" value="F:precorrin-6Y C5,15-methyltransferase (decarboxylating) activity"/>
    <property type="evidence" value="ECO:0007669"/>
    <property type="project" value="UniProtKB-EC"/>
</dbReference>